<protein>
    <submittedName>
        <fullName evidence="1">Uncharacterized protein</fullName>
    </submittedName>
</protein>
<organism evidence="1 2">
    <name type="scientific">Burkholderia cenocepacia</name>
    <dbReference type="NCBI Taxonomy" id="95486"/>
    <lineage>
        <taxon>Bacteria</taxon>
        <taxon>Pseudomonadati</taxon>
        <taxon>Pseudomonadota</taxon>
        <taxon>Betaproteobacteria</taxon>
        <taxon>Burkholderiales</taxon>
        <taxon>Burkholderiaceae</taxon>
        <taxon>Burkholderia</taxon>
        <taxon>Burkholderia cepacia complex</taxon>
    </lineage>
</organism>
<dbReference type="AlphaFoldDB" id="A0ABD4UCJ1"/>
<name>A0ABD4UCJ1_9BURK</name>
<sequence>MAIKTTKRAIHSVAELNQALVDFAKDIMSVGASSKGDHFDETVRSKLIDHLPGAKYVHTESFCAKEKDSIYFDYSRLTTSYQFDFTHLPTIVDNGKRLNLMIVDKPNGSQKWPDLLVIYNGIGFPIEVKSSKKDGIVWNSGIPRSGSLYVFNCYGLSKTTCFLGQHAITEEELDFLNIKSKLGAELNEKFGSRWSFYVRDMYNSNQSYFENEVNLEKAQGLEDKVYALEDKLSNTADPEKILKLKAEIDTLYAKYNDSHSQYMKALDNRVRIEGETLNYLRGLSWDTHQRTDFNTVIEPQPETI</sequence>
<dbReference type="Proteomes" id="UP000191686">
    <property type="component" value="Unassembled WGS sequence"/>
</dbReference>
<proteinExistence type="predicted"/>
<reference evidence="1 2" key="1">
    <citation type="journal article" date="2017" name="Front. Microbiol.">
        <title>Genomics reveals a unique clone of Burkholderia cenocepacia harbouring an actively excising novel genomic island.</title>
        <authorList>
            <person name="Patil P."/>
            <person name="Mali S."/>
            <person name="Midha S."/>
            <person name="Gautam V."/>
            <person name="Dash L."/>
            <person name="Kumar S."/>
            <person name="Shastri J."/>
            <person name="Singhal L."/>
            <person name="Patil P.B."/>
        </authorList>
    </citation>
    <scope>NUCLEOTIDE SEQUENCE [LARGE SCALE GENOMIC DNA]</scope>
    <source>
        <strain evidence="1 2">BC-19</strain>
    </source>
</reference>
<accession>A0ABD4UCJ1</accession>
<dbReference type="EMBL" id="JYMX02000008">
    <property type="protein sequence ID" value="MCW3712040.1"/>
    <property type="molecule type" value="Genomic_DNA"/>
</dbReference>
<gene>
    <name evidence="1" type="ORF">UE95_012160</name>
</gene>
<dbReference type="RefSeq" id="WP_143262283.1">
    <property type="nucleotide sequence ID" value="NZ_JYMX02000008.1"/>
</dbReference>
<evidence type="ECO:0000313" key="1">
    <source>
        <dbReference type="EMBL" id="MCW3712040.1"/>
    </source>
</evidence>
<comment type="caution">
    <text evidence="1">The sequence shown here is derived from an EMBL/GenBank/DDBJ whole genome shotgun (WGS) entry which is preliminary data.</text>
</comment>
<reference evidence="1 2" key="2">
    <citation type="journal article" date="2017" name="Front. Microbiol.">
        <title>Genomics Reveals a Unique Clone of Burkholderia cenocepacia Harboring an Actively Excising Novel Genomic Island.</title>
        <authorList>
            <person name="Patil P.P."/>
            <person name="Mali S."/>
            <person name="Midha S."/>
            <person name="Gautam V."/>
            <person name="Dash L."/>
            <person name="Kumar S."/>
            <person name="Shastri J."/>
            <person name="Singhal L."/>
            <person name="Patil P.B."/>
        </authorList>
    </citation>
    <scope>NUCLEOTIDE SEQUENCE [LARGE SCALE GENOMIC DNA]</scope>
    <source>
        <strain evidence="1 2">BC-19</strain>
    </source>
</reference>
<evidence type="ECO:0000313" key="2">
    <source>
        <dbReference type="Proteomes" id="UP000191686"/>
    </source>
</evidence>